<dbReference type="InterPro" id="IPR013154">
    <property type="entry name" value="ADH-like_N"/>
</dbReference>
<dbReference type="PANTHER" id="PTHR43401">
    <property type="entry name" value="L-THREONINE 3-DEHYDROGENASE"/>
    <property type="match status" value="1"/>
</dbReference>
<dbReference type="InterPro" id="IPR011032">
    <property type="entry name" value="GroES-like_sf"/>
</dbReference>
<dbReference type="Proteomes" id="UP000307000">
    <property type="component" value="Chromosome"/>
</dbReference>
<comment type="similarity">
    <text evidence="5">Belongs to the zinc-containing alcohol dehydrogenase family.</text>
</comment>
<proteinExistence type="inferred from homology"/>
<keyword evidence="8" id="KW-1185">Reference proteome</keyword>
<dbReference type="InterPro" id="IPR002328">
    <property type="entry name" value="ADH_Zn_CS"/>
</dbReference>
<gene>
    <name evidence="7" type="ORF">GcLGCM259_2626</name>
</gene>
<dbReference type="GO" id="GO:0008270">
    <property type="term" value="F:zinc ion binding"/>
    <property type="evidence" value="ECO:0007669"/>
    <property type="project" value="InterPro"/>
</dbReference>
<dbReference type="SUPFAM" id="SSF51735">
    <property type="entry name" value="NAD(P)-binding Rossmann-fold domains"/>
    <property type="match status" value="1"/>
</dbReference>
<name>A0A5B7WYV0_9MICC</name>
<accession>A0A5B7WYV0</accession>
<dbReference type="EMBL" id="CP034412">
    <property type="protein sequence ID" value="QCY48333.1"/>
    <property type="molecule type" value="Genomic_DNA"/>
</dbReference>
<evidence type="ECO:0000256" key="3">
    <source>
        <dbReference type="ARBA" id="ARBA00022833"/>
    </source>
</evidence>
<dbReference type="InterPro" id="IPR036291">
    <property type="entry name" value="NAD(P)-bd_dom_sf"/>
</dbReference>
<keyword evidence="4" id="KW-0560">Oxidoreductase</keyword>
<dbReference type="SUPFAM" id="SSF50129">
    <property type="entry name" value="GroES-like"/>
    <property type="match status" value="1"/>
</dbReference>
<dbReference type="SMART" id="SM00829">
    <property type="entry name" value="PKS_ER"/>
    <property type="match status" value="1"/>
</dbReference>
<evidence type="ECO:0000256" key="5">
    <source>
        <dbReference type="RuleBase" id="RU361277"/>
    </source>
</evidence>
<dbReference type="RefSeq" id="WP_138926921.1">
    <property type="nucleotide sequence ID" value="NZ_CP034412.1"/>
</dbReference>
<dbReference type="AlphaFoldDB" id="A0A5B7WYV0"/>
<comment type="cofactor">
    <cofactor evidence="1 5">
        <name>Zn(2+)</name>
        <dbReference type="ChEBI" id="CHEBI:29105"/>
    </cofactor>
</comment>
<dbReference type="PANTHER" id="PTHR43401:SF4">
    <property type="entry name" value="D-ARABINOSE 1-DEHYDROGENASE (NADP(+))"/>
    <property type="match status" value="1"/>
</dbReference>
<dbReference type="InterPro" id="IPR050129">
    <property type="entry name" value="Zn_alcohol_dh"/>
</dbReference>
<dbReference type="PROSITE" id="PS00059">
    <property type="entry name" value="ADH_ZINC"/>
    <property type="match status" value="1"/>
</dbReference>
<keyword evidence="3 5" id="KW-0862">Zinc</keyword>
<dbReference type="Gene3D" id="3.40.50.720">
    <property type="entry name" value="NAD(P)-binding Rossmann-like Domain"/>
    <property type="match status" value="1"/>
</dbReference>
<protein>
    <submittedName>
        <fullName evidence="7">Chromate efflux transporter</fullName>
    </submittedName>
</protein>
<dbReference type="InterPro" id="IPR013149">
    <property type="entry name" value="ADH-like_C"/>
</dbReference>
<reference evidence="7 8" key="1">
    <citation type="submission" date="2018-12" db="EMBL/GenBank/DDBJ databases">
        <title>Complete Genome Sequence of Glutamicibacter creatinolyticus strain LGCM259,isolated from an abscess of a 12-year-old mare in Italy.</title>
        <authorList>
            <person name="Santos R.G."/>
            <person name="Silva A.L."/>
            <person name="Seyffert N."/>
            <person name="Castro T.L.P."/>
            <person name="Attili A.R."/>
            <person name="Rifici C."/>
            <person name="Mazzullo G."/>
            <person name="Brenig B."/>
            <person name="Venanzi F."/>
            <person name="Azevedo V."/>
        </authorList>
    </citation>
    <scope>NUCLEOTIDE SEQUENCE [LARGE SCALE GENOMIC DNA]</scope>
    <source>
        <strain evidence="7 8">LGCM 259</strain>
    </source>
</reference>
<dbReference type="GO" id="GO:0016491">
    <property type="term" value="F:oxidoreductase activity"/>
    <property type="evidence" value="ECO:0007669"/>
    <property type="project" value="UniProtKB-KW"/>
</dbReference>
<evidence type="ECO:0000313" key="8">
    <source>
        <dbReference type="Proteomes" id="UP000307000"/>
    </source>
</evidence>
<organism evidence="7 8">
    <name type="scientific">Glutamicibacter creatinolyticus</name>
    <dbReference type="NCBI Taxonomy" id="162496"/>
    <lineage>
        <taxon>Bacteria</taxon>
        <taxon>Bacillati</taxon>
        <taxon>Actinomycetota</taxon>
        <taxon>Actinomycetes</taxon>
        <taxon>Micrococcales</taxon>
        <taxon>Micrococcaceae</taxon>
        <taxon>Glutamicibacter</taxon>
    </lineage>
</organism>
<sequence>MKSYAAFEDLSIREVISEEKDLAPHEVRLSITHCGVCHSDIHLREGHYDLGSRGKLELAKTGITYPMVLGHEIVGTVSAVGSEVTGVQPGDSRMVYPWLGCGKCATCLAGDENLCAYNTSIGLVRPGGYAEAITVPHEKYLLGHTGIDPRWAATLSCSGLTAYSAARKVLPLDPQALVVVIGVGGVGGMAVNILSALGHRNITAVDLNPENLKHAQAAGASNTLLLPGNGQRAEQQGELRGKARAVIDFVNNGTTAELGFDLLAKGGTQIMVGLFGGELVVPTAIMATKALNLRGSYVGSLGELKELVELAATGKIKPLRLSAGELSAPGVSAALQDLSDGKVTGRLVLEPVGA</sequence>
<keyword evidence="2 5" id="KW-0479">Metal-binding</keyword>
<dbReference type="InterPro" id="IPR020843">
    <property type="entry name" value="ER"/>
</dbReference>
<evidence type="ECO:0000256" key="4">
    <source>
        <dbReference type="ARBA" id="ARBA00023002"/>
    </source>
</evidence>
<dbReference type="Pfam" id="PF00107">
    <property type="entry name" value="ADH_zinc_N"/>
    <property type="match status" value="1"/>
</dbReference>
<evidence type="ECO:0000256" key="1">
    <source>
        <dbReference type="ARBA" id="ARBA00001947"/>
    </source>
</evidence>
<dbReference type="KEGG" id="gcr:GcLGCM259_2626"/>
<dbReference type="CDD" id="cd08240">
    <property type="entry name" value="6_hydroxyhexanoate_dh_like"/>
    <property type="match status" value="1"/>
</dbReference>
<evidence type="ECO:0000256" key="2">
    <source>
        <dbReference type="ARBA" id="ARBA00022723"/>
    </source>
</evidence>
<dbReference type="Gene3D" id="3.90.180.10">
    <property type="entry name" value="Medium-chain alcohol dehydrogenases, catalytic domain"/>
    <property type="match status" value="1"/>
</dbReference>
<evidence type="ECO:0000313" key="7">
    <source>
        <dbReference type="EMBL" id="QCY48333.1"/>
    </source>
</evidence>
<dbReference type="Pfam" id="PF08240">
    <property type="entry name" value="ADH_N"/>
    <property type="match status" value="1"/>
</dbReference>
<feature type="domain" description="Enoyl reductase (ER)" evidence="6">
    <location>
        <begin position="5"/>
        <end position="349"/>
    </location>
</feature>
<evidence type="ECO:0000259" key="6">
    <source>
        <dbReference type="SMART" id="SM00829"/>
    </source>
</evidence>